<name>A0A9W6XAT0_9STRA</name>
<dbReference type="Proteomes" id="UP001165083">
    <property type="component" value="Unassembled WGS sequence"/>
</dbReference>
<dbReference type="OrthoDB" id="96117at2759"/>
<keyword evidence="3" id="KW-1185">Reference proteome</keyword>
<feature type="compositionally biased region" description="Low complexity" evidence="1">
    <location>
        <begin position="127"/>
        <end position="138"/>
    </location>
</feature>
<dbReference type="EMBL" id="BSXW01001238">
    <property type="protein sequence ID" value="GMF35036.1"/>
    <property type="molecule type" value="Genomic_DNA"/>
</dbReference>
<feature type="region of interest" description="Disordered" evidence="1">
    <location>
        <begin position="97"/>
        <end position="154"/>
    </location>
</feature>
<dbReference type="AlphaFoldDB" id="A0A9W6XAT0"/>
<feature type="compositionally biased region" description="Polar residues" evidence="1">
    <location>
        <begin position="215"/>
        <end position="271"/>
    </location>
</feature>
<comment type="caution">
    <text evidence="2">The sequence shown here is derived from an EMBL/GenBank/DDBJ whole genome shotgun (WGS) entry which is preliminary data.</text>
</comment>
<feature type="region of interest" description="Disordered" evidence="1">
    <location>
        <begin position="211"/>
        <end position="271"/>
    </location>
</feature>
<evidence type="ECO:0000256" key="1">
    <source>
        <dbReference type="SAM" id="MobiDB-lite"/>
    </source>
</evidence>
<evidence type="ECO:0000313" key="3">
    <source>
        <dbReference type="Proteomes" id="UP001165083"/>
    </source>
</evidence>
<gene>
    <name evidence="2" type="ORF">Plil01_001490600</name>
</gene>
<reference evidence="2" key="1">
    <citation type="submission" date="2023-04" db="EMBL/GenBank/DDBJ databases">
        <title>Phytophthora lilii NBRC 32176.</title>
        <authorList>
            <person name="Ichikawa N."/>
            <person name="Sato H."/>
            <person name="Tonouchi N."/>
        </authorList>
    </citation>
    <scope>NUCLEOTIDE SEQUENCE</scope>
    <source>
        <strain evidence="2">NBRC 32176</strain>
    </source>
</reference>
<evidence type="ECO:0000313" key="2">
    <source>
        <dbReference type="EMBL" id="GMF35036.1"/>
    </source>
</evidence>
<sequence length="271" mass="28216">MSDPPASEGFTPSHEGPCEVWCNDVRTFYDSDCAAHYKTAPAELPYDRNACMGSSKLTFYWLAMRSPMWQVYVNCAPLEKPLPLVLRQNTLLRWITPAAPSTPTTPGSFAAAPAESGPSTPTPPSTPSTQGSSAAAPAEAGQSTPSTTTGSKDSNCGSLDVAGTDEDCGSLDVLGHPCQCDCAAAVRRSGCMTACGKSDCGSLDIAGGRHDEQDNQLSTATGSQHKSGTGSQHNSGESPQSQQNTNAPQTSFRFSNVQCSSDAGTVQPQNA</sequence>
<organism evidence="2 3">
    <name type="scientific">Phytophthora lilii</name>
    <dbReference type="NCBI Taxonomy" id="2077276"/>
    <lineage>
        <taxon>Eukaryota</taxon>
        <taxon>Sar</taxon>
        <taxon>Stramenopiles</taxon>
        <taxon>Oomycota</taxon>
        <taxon>Peronosporomycetes</taxon>
        <taxon>Peronosporales</taxon>
        <taxon>Peronosporaceae</taxon>
        <taxon>Phytophthora</taxon>
    </lineage>
</organism>
<feature type="compositionally biased region" description="Polar residues" evidence="1">
    <location>
        <begin position="141"/>
        <end position="154"/>
    </location>
</feature>
<protein>
    <submittedName>
        <fullName evidence="2">Unnamed protein product</fullName>
    </submittedName>
</protein>
<accession>A0A9W6XAT0</accession>
<feature type="compositionally biased region" description="Low complexity" evidence="1">
    <location>
        <begin position="97"/>
        <end position="119"/>
    </location>
</feature>
<proteinExistence type="predicted"/>